<name>A0A2S9IPW6_9HYPH</name>
<evidence type="ECO:0000313" key="6">
    <source>
        <dbReference type="Proteomes" id="UP000239434"/>
    </source>
</evidence>
<evidence type="ECO:0000256" key="2">
    <source>
        <dbReference type="ARBA" id="ARBA00022679"/>
    </source>
</evidence>
<dbReference type="RefSeq" id="WP_105742903.1">
    <property type="nucleotide sequence ID" value="NZ_PVBR01000011.1"/>
</dbReference>
<dbReference type="GO" id="GO:0032259">
    <property type="term" value="P:methylation"/>
    <property type="evidence" value="ECO:0007669"/>
    <property type="project" value="UniProtKB-KW"/>
</dbReference>
<keyword evidence="6" id="KW-1185">Reference proteome</keyword>
<keyword evidence="3" id="KW-0479">Metal-binding</keyword>
<gene>
    <name evidence="5" type="ORF">C5748_15855</name>
</gene>
<dbReference type="InterPro" id="IPR003726">
    <property type="entry name" value="HCY_dom"/>
</dbReference>
<evidence type="ECO:0000256" key="1">
    <source>
        <dbReference type="ARBA" id="ARBA00022603"/>
    </source>
</evidence>
<feature type="binding site" evidence="3">
    <location>
        <position position="296"/>
    </location>
    <ligand>
        <name>Zn(2+)</name>
        <dbReference type="ChEBI" id="CHEBI:29105"/>
    </ligand>
</feature>
<dbReference type="Gene3D" id="3.20.20.330">
    <property type="entry name" value="Homocysteine-binding-like domain"/>
    <property type="match status" value="1"/>
</dbReference>
<dbReference type="AlphaFoldDB" id="A0A2S9IPW6"/>
<keyword evidence="3" id="KW-0862">Zinc</keyword>
<sequence>MRAPSLLPVAGSGTVFFTEGGSETEIMYRHGFELPEFAMFPLLDIPSAVTAMRDMFRAQLDVAAEFGLGFLLSGLDYRASPDWGAKLGYSVTALADANIAAIAFLQEIADDYRDQIPSLFIGGILGPRGDAYGLNRDITAESAEAYHAVQLETLKRAKVDFACAMTFNNIPEAVGAARAAARIGVPLSVALTLDRTHRLKSGPTLGEAITEIDAQTGLDAPDYYLVNCSHPLEYEPALDDGAWIRRLRGVRPNASKMEKMALCKLNHLEDGNPVELAGQLKDLHARYPHMDVFGGCCGTGDEHLREIAKALRSSLPEQTGWCPAESGIPV</sequence>
<dbReference type="SUPFAM" id="SSF82282">
    <property type="entry name" value="Homocysteine S-methyltransferase"/>
    <property type="match status" value="1"/>
</dbReference>
<evidence type="ECO:0000313" key="5">
    <source>
        <dbReference type="EMBL" id="PRD42571.1"/>
    </source>
</evidence>
<keyword evidence="1 3" id="KW-0489">Methyltransferase</keyword>
<accession>A0A2S9IPW6</accession>
<feature type="binding site" evidence="3">
    <location>
        <position position="297"/>
    </location>
    <ligand>
        <name>Zn(2+)</name>
        <dbReference type="ChEBI" id="CHEBI:29105"/>
    </ligand>
</feature>
<comment type="caution">
    <text evidence="5">The sequence shown here is derived from an EMBL/GenBank/DDBJ whole genome shotgun (WGS) entry which is preliminary data.</text>
</comment>
<keyword evidence="2 3" id="KW-0808">Transferase</keyword>
<proteinExistence type="predicted"/>
<evidence type="ECO:0000259" key="4">
    <source>
        <dbReference type="PROSITE" id="PS50970"/>
    </source>
</evidence>
<feature type="domain" description="Hcy-binding" evidence="4">
    <location>
        <begin position="1"/>
        <end position="311"/>
    </location>
</feature>
<protein>
    <recommendedName>
        <fullName evidence="4">Hcy-binding domain-containing protein</fullName>
    </recommendedName>
</protein>
<dbReference type="Proteomes" id="UP000239434">
    <property type="component" value="Unassembled WGS sequence"/>
</dbReference>
<dbReference type="PANTHER" id="PTHR11103:SF18">
    <property type="entry name" value="SLR1189 PROTEIN"/>
    <property type="match status" value="1"/>
</dbReference>
<dbReference type="GO" id="GO:0008168">
    <property type="term" value="F:methyltransferase activity"/>
    <property type="evidence" value="ECO:0007669"/>
    <property type="project" value="UniProtKB-UniRule"/>
</dbReference>
<dbReference type="PANTHER" id="PTHR11103">
    <property type="entry name" value="SLR1189 PROTEIN"/>
    <property type="match status" value="1"/>
</dbReference>
<feature type="binding site" evidence="3">
    <location>
        <position position="228"/>
    </location>
    <ligand>
        <name>Zn(2+)</name>
        <dbReference type="ChEBI" id="CHEBI:29105"/>
    </ligand>
</feature>
<dbReference type="InterPro" id="IPR036589">
    <property type="entry name" value="HCY_dom_sf"/>
</dbReference>
<dbReference type="Pfam" id="PF02574">
    <property type="entry name" value="S-methyl_trans"/>
    <property type="match status" value="1"/>
</dbReference>
<dbReference type="GO" id="GO:0046872">
    <property type="term" value="F:metal ion binding"/>
    <property type="evidence" value="ECO:0007669"/>
    <property type="project" value="UniProtKB-KW"/>
</dbReference>
<dbReference type="EMBL" id="PVBR01000011">
    <property type="protein sequence ID" value="PRD42571.1"/>
    <property type="molecule type" value="Genomic_DNA"/>
</dbReference>
<comment type="cofactor">
    <cofactor evidence="3">
        <name>Zn(2+)</name>
        <dbReference type="ChEBI" id="CHEBI:29105"/>
    </cofactor>
</comment>
<dbReference type="PROSITE" id="PS50970">
    <property type="entry name" value="HCY"/>
    <property type="match status" value="1"/>
</dbReference>
<evidence type="ECO:0000256" key="3">
    <source>
        <dbReference type="PROSITE-ProRule" id="PRU00333"/>
    </source>
</evidence>
<reference evidence="5 6" key="1">
    <citation type="submission" date="2018-02" db="EMBL/GenBank/DDBJ databases">
        <title>The draft genome of Phyllobacterium sp. 1N-3.</title>
        <authorList>
            <person name="Liu L."/>
            <person name="Li L."/>
            <person name="Zhang X."/>
            <person name="Wang T."/>
            <person name="Liang L."/>
        </authorList>
    </citation>
    <scope>NUCLEOTIDE SEQUENCE [LARGE SCALE GENOMIC DNA]</scope>
    <source>
        <strain evidence="5 6">1N-3</strain>
    </source>
</reference>
<organism evidence="5 6">
    <name type="scientific">Phyllobacterium phragmitis</name>
    <dbReference type="NCBI Taxonomy" id="2670329"/>
    <lineage>
        <taxon>Bacteria</taxon>
        <taxon>Pseudomonadati</taxon>
        <taxon>Pseudomonadota</taxon>
        <taxon>Alphaproteobacteria</taxon>
        <taxon>Hyphomicrobiales</taxon>
        <taxon>Phyllobacteriaceae</taxon>
        <taxon>Phyllobacterium</taxon>
    </lineage>
</organism>